<feature type="region of interest" description="Disordered" evidence="7">
    <location>
        <begin position="530"/>
        <end position="563"/>
    </location>
</feature>
<evidence type="ECO:0000256" key="7">
    <source>
        <dbReference type="SAM" id="MobiDB-lite"/>
    </source>
</evidence>
<feature type="transmembrane region" description="Helical" evidence="8">
    <location>
        <begin position="129"/>
        <end position="149"/>
    </location>
</feature>
<evidence type="ECO:0000256" key="8">
    <source>
        <dbReference type="SAM" id="Phobius"/>
    </source>
</evidence>
<feature type="domain" description="GP-PDE" evidence="9">
    <location>
        <begin position="233"/>
        <end position="503"/>
    </location>
</feature>
<dbReference type="Pfam" id="PF03009">
    <property type="entry name" value="GDPD"/>
    <property type="match status" value="1"/>
</dbReference>
<comment type="subcellular location">
    <subcellularLocation>
        <location evidence="1">Membrane</location>
        <topology evidence="1">Multi-pass membrane protein</topology>
    </subcellularLocation>
</comment>
<dbReference type="SUPFAM" id="SSF51695">
    <property type="entry name" value="PLC-like phosphodiesterases"/>
    <property type="match status" value="1"/>
</dbReference>
<evidence type="ECO:0000256" key="5">
    <source>
        <dbReference type="ARBA" id="ARBA00023136"/>
    </source>
</evidence>
<dbReference type="PROSITE" id="PS51704">
    <property type="entry name" value="GP_PDE"/>
    <property type="match status" value="1"/>
</dbReference>
<organism evidence="10 11">
    <name type="scientific">Elysia chlorotica</name>
    <name type="common">Eastern emerald elysia</name>
    <name type="synonym">Sea slug</name>
    <dbReference type="NCBI Taxonomy" id="188477"/>
    <lineage>
        <taxon>Eukaryota</taxon>
        <taxon>Metazoa</taxon>
        <taxon>Spiralia</taxon>
        <taxon>Lophotrochozoa</taxon>
        <taxon>Mollusca</taxon>
        <taxon>Gastropoda</taxon>
        <taxon>Heterobranchia</taxon>
        <taxon>Euthyneura</taxon>
        <taxon>Panpulmonata</taxon>
        <taxon>Sacoglossa</taxon>
        <taxon>Placobranchoidea</taxon>
        <taxon>Plakobranchidae</taxon>
        <taxon>Elysia</taxon>
    </lineage>
</organism>
<keyword evidence="6" id="KW-0325">Glycoprotein</keyword>
<feature type="transmembrane region" description="Helical" evidence="8">
    <location>
        <begin position="91"/>
        <end position="117"/>
    </location>
</feature>
<dbReference type="PANTHER" id="PTHR23344:SF50">
    <property type="entry name" value="GP-PDE DOMAIN-CONTAINING PROTEIN"/>
    <property type="match status" value="1"/>
</dbReference>
<feature type="compositionally biased region" description="Polar residues" evidence="7">
    <location>
        <begin position="577"/>
        <end position="593"/>
    </location>
</feature>
<evidence type="ECO:0000256" key="3">
    <source>
        <dbReference type="ARBA" id="ARBA00022801"/>
    </source>
</evidence>
<evidence type="ECO:0000313" key="10">
    <source>
        <dbReference type="EMBL" id="RUS79718.1"/>
    </source>
</evidence>
<dbReference type="Gene3D" id="3.20.20.190">
    <property type="entry name" value="Phosphatidylinositol (PI) phosphodiesterase"/>
    <property type="match status" value="1"/>
</dbReference>
<dbReference type="GO" id="GO:0008081">
    <property type="term" value="F:phosphoric diester hydrolase activity"/>
    <property type="evidence" value="ECO:0007669"/>
    <property type="project" value="InterPro"/>
</dbReference>
<dbReference type="InterPro" id="IPR030395">
    <property type="entry name" value="GP_PDE_dom"/>
</dbReference>
<proteinExistence type="predicted"/>
<feature type="transmembrane region" description="Helical" evidence="8">
    <location>
        <begin position="199"/>
        <end position="220"/>
    </location>
</feature>
<name>A0A3S1B4K4_ELYCH</name>
<feature type="compositionally biased region" description="Polar residues" evidence="7">
    <location>
        <begin position="603"/>
        <end position="612"/>
    </location>
</feature>
<evidence type="ECO:0000313" key="11">
    <source>
        <dbReference type="Proteomes" id="UP000271974"/>
    </source>
</evidence>
<keyword evidence="5 8" id="KW-0472">Membrane</keyword>
<evidence type="ECO:0000256" key="1">
    <source>
        <dbReference type="ARBA" id="ARBA00004141"/>
    </source>
</evidence>
<feature type="transmembrane region" description="Helical" evidence="8">
    <location>
        <begin position="464"/>
        <end position="485"/>
    </location>
</feature>
<dbReference type="PROSITE" id="PS51257">
    <property type="entry name" value="PROKAR_LIPOPROTEIN"/>
    <property type="match status" value="1"/>
</dbReference>
<keyword evidence="11" id="KW-1185">Reference proteome</keyword>
<protein>
    <recommendedName>
        <fullName evidence="9">GP-PDE domain-containing protein</fullName>
    </recommendedName>
</protein>
<evidence type="ECO:0000259" key="9">
    <source>
        <dbReference type="PROSITE" id="PS51704"/>
    </source>
</evidence>
<gene>
    <name evidence="10" type="ORF">EGW08_012526</name>
</gene>
<feature type="transmembrane region" description="Helical" evidence="8">
    <location>
        <begin position="49"/>
        <end position="71"/>
    </location>
</feature>
<evidence type="ECO:0000256" key="6">
    <source>
        <dbReference type="ARBA" id="ARBA00023180"/>
    </source>
</evidence>
<reference evidence="10 11" key="1">
    <citation type="submission" date="2019-01" db="EMBL/GenBank/DDBJ databases">
        <title>A draft genome assembly of the solar-powered sea slug Elysia chlorotica.</title>
        <authorList>
            <person name="Cai H."/>
            <person name="Li Q."/>
            <person name="Fang X."/>
            <person name="Li J."/>
            <person name="Curtis N.E."/>
            <person name="Altenburger A."/>
            <person name="Shibata T."/>
            <person name="Feng M."/>
            <person name="Maeda T."/>
            <person name="Schwartz J.A."/>
            <person name="Shigenobu S."/>
            <person name="Lundholm N."/>
            <person name="Nishiyama T."/>
            <person name="Yang H."/>
            <person name="Hasebe M."/>
            <person name="Li S."/>
            <person name="Pierce S.K."/>
            <person name="Wang J."/>
        </authorList>
    </citation>
    <scope>NUCLEOTIDE SEQUENCE [LARGE SCALE GENOMIC DNA]</scope>
    <source>
        <strain evidence="10">EC2010</strain>
        <tissue evidence="10">Whole organism of an adult</tissue>
    </source>
</reference>
<feature type="transmembrane region" description="Helical" evidence="8">
    <location>
        <begin position="169"/>
        <end position="187"/>
    </location>
</feature>
<keyword evidence="2 8" id="KW-0812">Transmembrane</keyword>
<accession>A0A3S1B4K4</accession>
<dbReference type="InterPro" id="IPR017946">
    <property type="entry name" value="PLC-like_Pdiesterase_TIM-brl"/>
</dbReference>
<evidence type="ECO:0000256" key="2">
    <source>
        <dbReference type="ARBA" id="ARBA00022692"/>
    </source>
</evidence>
<feature type="region of interest" description="Disordered" evidence="7">
    <location>
        <begin position="577"/>
        <end position="612"/>
    </location>
</feature>
<dbReference type="STRING" id="188477.A0A3S1B4K4"/>
<dbReference type="GO" id="GO:0016020">
    <property type="term" value="C:membrane"/>
    <property type="evidence" value="ECO:0007669"/>
    <property type="project" value="UniProtKB-SubCell"/>
</dbReference>
<sequence>MKEKIVTHASHAKLQYYRHNYCLVTMTGVLGCRWHRYQQSTRDNRKRDFLNFCIVLLAFLYLVVFFMFWLIARNDTYFITVDMFQRVDKYIPWYGLGLGFSSATFACLSVILVLCILHVIHGHQLYIHLVHVIFCVLTLVACVFVSIVIDLQWPHMWPLLYISLKVFGPFLQITAVVLITGLSWLLIRQWFRLMCKTTKGVWMSVFVPGMLLLYLSPLFIKTPIFRPDTPAKPQVVAIGGASDVSPENTMFAFEKAVTLGASKLYSTVQISYDGVPFLMFDDSLLRTTNVDSVFPNGTSNDPAQHTMAELLTLSAGQWFLKDDPWSTSGDLSNSEKLLLEEEKIPTLSSLIHMVATQSSPVQLYLTVRDLPSWHPYREERFKKIMDVLANETALRYSDVRNQAFLFIFMYRFRALNVSTLVMGVKSSWFLSFVWCADADLVGTYHIEQVMSVDSPIIHMNEDGYLAMWVTTDVFSVAAILVMFIVQRVRLYGTNFSPEAISLSTGRVRTSHRSRTMKEKLLREGAIMDSLDDADVSGTGPASMDQGEAGGEPGPAYSTTSSQQTYSLTVLPHPVTLTSTAQGTHGTHQMTASVSDGDVGLAPQMTSVDRYSV</sequence>
<comment type="caution">
    <text evidence="10">The sequence shown here is derived from an EMBL/GenBank/DDBJ whole genome shotgun (WGS) entry which is preliminary data.</text>
</comment>
<dbReference type="GO" id="GO:0006629">
    <property type="term" value="P:lipid metabolic process"/>
    <property type="evidence" value="ECO:0007669"/>
    <property type="project" value="InterPro"/>
</dbReference>
<dbReference type="EMBL" id="RQTK01000432">
    <property type="protein sequence ID" value="RUS79718.1"/>
    <property type="molecule type" value="Genomic_DNA"/>
</dbReference>
<dbReference type="PANTHER" id="PTHR23344">
    <property type="entry name" value="GLYCEROPHOSPHORYL DIESTER PHOSPHODIESTERASE"/>
    <property type="match status" value="1"/>
</dbReference>
<keyword evidence="4 8" id="KW-1133">Transmembrane helix</keyword>
<dbReference type="AlphaFoldDB" id="A0A3S1B4K4"/>
<dbReference type="Proteomes" id="UP000271974">
    <property type="component" value="Unassembled WGS sequence"/>
</dbReference>
<dbReference type="OrthoDB" id="1058301at2759"/>
<keyword evidence="3" id="KW-0378">Hydrolase</keyword>
<evidence type="ECO:0000256" key="4">
    <source>
        <dbReference type="ARBA" id="ARBA00022989"/>
    </source>
</evidence>